<protein>
    <submittedName>
        <fullName evidence="2">Uncharacterized protein</fullName>
    </submittedName>
</protein>
<accession>A0A090QMK0</accession>
<comment type="caution">
    <text evidence="2">The sequence shown here is derived from an EMBL/GenBank/DDBJ whole genome shotgun (WGS) entry which is preliminary data.</text>
</comment>
<evidence type="ECO:0000313" key="3">
    <source>
        <dbReference type="Proteomes" id="UP000029227"/>
    </source>
</evidence>
<dbReference type="Proteomes" id="UP000029227">
    <property type="component" value="Unassembled WGS sequence"/>
</dbReference>
<evidence type="ECO:0000313" key="2">
    <source>
        <dbReference type="EMBL" id="GAL03458.1"/>
    </source>
</evidence>
<reference evidence="2 3" key="1">
    <citation type="journal article" date="2014" name="Genome Announc.">
        <title>Draft Genome Sequences of Two Vibrionaceae Species, Vibrio ponticus C121 and Photobacterium aphoticum C119, Isolated as Coral Reef Microbiota.</title>
        <authorList>
            <person name="Al-saari N."/>
            <person name="Meirelles P.M."/>
            <person name="Mino S."/>
            <person name="Suda W."/>
            <person name="Oshima K."/>
            <person name="Hattori M."/>
            <person name="Ohkuma M."/>
            <person name="Thompson F.L."/>
            <person name="Gomez-Gil B."/>
            <person name="Sawabe T."/>
            <person name="Sawabe T."/>
        </authorList>
    </citation>
    <scope>NUCLEOTIDE SEQUENCE [LARGE SCALE GENOMIC DNA]</scope>
    <source>
        <strain evidence="2 3">JCM 19237</strain>
    </source>
</reference>
<sequence>MNNHSKKINQRRRPQFEQTQKRIVKAKDLSELIVRVQGVRKKEE</sequence>
<dbReference type="RefSeq" id="WP_268248396.1">
    <property type="nucleotide sequence ID" value="NZ_BMYC01000004.1"/>
</dbReference>
<organism evidence="2 3">
    <name type="scientific">Photobacterium aphoticum</name>
    <dbReference type="NCBI Taxonomy" id="754436"/>
    <lineage>
        <taxon>Bacteria</taxon>
        <taxon>Pseudomonadati</taxon>
        <taxon>Pseudomonadota</taxon>
        <taxon>Gammaproteobacteria</taxon>
        <taxon>Vibrionales</taxon>
        <taxon>Vibrionaceae</taxon>
        <taxon>Photobacterium</taxon>
    </lineage>
</organism>
<feature type="region of interest" description="Disordered" evidence="1">
    <location>
        <begin position="1"/>
        <end position="22"/>
    </location>
</feature>
<name>A0A090QMK0_9GAMM</name>
<proteinExistence type="predicted"/>
<dbReference type="AlphaFoldDB" id="A0A090QMK0"/>
<feature type="compositionally biased region" description="Basic residues" evidence="1">
    <location>
        <begin position="1"/>
        <end position="13"/>
    </location>
</feature>
<evidence type="ECO:0000256" key="1">
    <source>
        <dbReference type="SAM" id="MobiDB-lite"/>
    </source>
</evidence>
<gene>
    <name evidence="2" type="ORF">JCM19237_6352</name>
</gene>
<dbReference type="EMBL" id="BBMN01000002">
    <property type="protein sequence ID" value="GAL03458.1"/>
    <property type="molecule type" value="Genomic_DNA"/>
</dbReference>